<keyword evidence="2" id="KW-1185">Reference proteome</keyword>
<accession>E2ALY2</accession>
<evidence type="ECO:0000313" key="1">
    <source>
        <dbReference type="EMBL" id="EFN65574.1"/>
    </source>
</evidence>
<dbReference type="EMBL" id="GL440682">
    <property type="protein sequence ID" value="EFN65574.1"/>
    <property type="molecule type" value="Genomic_DNA"/>
</dbReference>
<gene>
    <name evidence="1" type="ORF">EAG_00999</name>
</gene>
<proteinExistence type="predicted"/>
<name>E2ALY2_CAMFO</name>
<dbReference type="AlphaFoldDB" id="E2ALY2"/>
<organism evidence="2">
    <name type="scientific">Camponotus floridanus</name>
    <name type="common">Florida carpenter ant</name>
    <dbReference type="NCBI Taxonomy" id="104421"/>
    <lineage>
        <taxon>Eukaryota</taxon>
        <taxon>Metazoa</taxon>
        <taxon>Ecdysozoa</taxon>
        <taxon>Arthropoda</taxon>
        <taxon>Hexapoda</taxon>
        <taxon>Insecta</taxon>
        <taxon>Pterygota</taxon>
        <taxon>Neoptera</taxon>
        <taxon>Endopterygota</taxon>
        <taxon>Hymenoptera</taxon>
        <taxon>Apocrita</taxon>
        <taxon>Aculeata</taxon>
        <taxon>Formicoidea</taxon>
        <taxon>Formicidae</taxon>
        <taxon>Formicinae</taxon>
        <taxon>Camponotus</taxon>
    </lineage>
</organism>
<dbReference type="OrthoDB" id="67965at2759"/>
<dbReference type="Proteomes" id="UP000000311">
    <property type="component" value="Unassembled WGS sequence"/>
</dbReference>
<reference evidence="1 2" key="1">
    <citation type="journal article" date="2010" name="Science">
        <title>Genomic comparison of the ants Camponotus floridanus and Harpegnathos saltator.</title>
        <authorList>
            <person name="Bonasio R."/>
            <person name="Zhang G."/>
            <person name="Ye C."/>
            <person name="Mutti N.S."/>
            <person name="Fang X."/>
            <person name="Qin N."/>
            <person name="Donahue G."/>
            <person name="Yang P."/>
            <person name="Li Q."/>
            <person name="Li C."/>
            <person name="Zhang P."/>
            <person name="Huang Z."/>
            <person name="Berger S.L."/>
            <person name="Reinberg D."/>
            <person name="Wang J."/>
            <person name="Liebig J."/>
        </authorList>
    </citation>
    <scope>NUCLEOTIDE SEQUENCE [LARGE SCALE GENOMIC DNA]</scope>
    <source>
        <strain evidence="2">C129</strain>
    </source>
</reference>
<dbReference type="InParanoid" id="E2ALY2"/>
<evidence type="ECO:0000313" key="2">
    <source>
        <dbReference type="Proteomes" id="UP000000311"/>
    </source>
</evidence>
<sequence>MLSIHISKQQVGRIIKWQLNAEYRYYKQSTSPLIPIPPSIYVEVPRFLKFILCCEFPLYDSLDVKPRSAVTESTSISLAAST</sequence>
<protein>
    <submittedName>
        <fullName evidence="1">Uncharacterized protein</fullName>
    </submittedName>
</protein>